<accession>A0ABV3GNS4</accession>
<keyword evidence="1" id="KW-0472">Membrane</keyword>
<protein>
    <submittedName>
        <fullName evidence="2">Uncharacterized protein</fullName>
    </submittedName>
</protein>
<sequence length="76" mass="7781">MDRAWPPGDKAGLRDVKGVLAHLSDTFGGLLILGLALMVLVYFAPVNTLWPFMSTAGAVAVVGLVGSVAGIIASNT</sequence>
<comment type="caution">
    <text evidence="2">The sequence shown here is derived from an EMBL/GenBank/DDBJ whole genome shotgun (WGS) entry which is preliminary data.</text>
</comment>
<proteinExistence type="predicted"/>
<keyword evidence="1" id="KW-0812">Transmembrane</keyword>
<name>A0ABV3GNS4_MICGL</name>
<gene>
    <name evidence="2" type="ORF">AB0I59_32200</name>
</gene>
<keyword evidence="1" id="KW-1133">Transmembrane helix</keyword>
<evidence type="ECO:0000256" key="1">
    <source>
        <dbReference type="SAM" id="Phobius"/>
    </source>
</evidence>
<dbReference type="EMBL" id="JBFALK010000021">
    <property type="protein sequence ID" value="MEV0973288.1"/>
    <property type="molecule type" value="Genomic_DNA"/>
</dbReference>
<dbReference type="Proteomes" id="UP001551675">
    <property type="component" value="Unassembled WGS sequence"/>
</dbReference>
<evidence type="ECO:0000313" key="2">
    <source>
        <dbReference type="EMBL" id="MEV0973288.1"/>
    </source>
</evidence>
<keyword evidence="3" id="KW-1185">Reference proteome</keyword>
<organism evidence="2 3">
    <name type="scientific">Microtetraspora glauca</name>
    <dbReference type="NCBI Taxonomy" id="1996"/>
    <lineage>
        <taxon>Bacteria</taxon>
        <taxon>Bacillati</taxon>
        <taxon>Actinomycetota</taxon>
        <taxon>Actinomycetes</taxon>
        <taxon>Streptosporangiales</taxon>
        <taxon>Streptosporangiaceae</taxon>
        <taxon>Microtetraspora</taxon>
    </lineage>
</organism>
<feature type="transmembrane region" description="Helical" evidence="1">
    <location>
        <begin position="20"/>
        <end position="43"/>
    </location>
</feature>
<dbReference type="RefSeq" id="WP_358138849.1">
    <property type="nucleotide sequence ID" value="NZ_JBFALK010000021.1"/>
</dbReference>
<reference evidence="2 3" key="1">
    <citation type="submission" date="2024-06" db="EMBL/GenBank/DDBJ databases">
        <title>The Natural Products Discovery Center: Release of the First 8490 Sequenced Strains for Exploring Actinobacteria Biosynthetic Diversity.</title>
        <authorList>
            <person name="Kalkreuter E."/>
            <person name="Kautsar S.A."/>
            <person name="Yang D."/>
            <person name="Bader C.D."/>
            <person name="Teijaro C.N."/>
            <person name="Fluegel L."/>
            <person name="Davis C.M."/>
            <person name="Simpson J.R."/>
            <person name="Lauterbach L."/>
            <person name="Steele A.D."/>
            <person name="Gui C."/>
            <person name="Meng S."/>
            <person name="Li G."/>
            <person name="Viehrig K."/>
            <person name="Ye F."/>
            <person name="Su P."/>
            <person name="Kiefer A.F."/>
            <person name="Nichols A."/>
            <person name="Cepeda A.J."/>
            <person name="Yan W."/>
            <person name="Fan B."/>
            <person name="Jiang Y."/>
            <person name="Adhikari A."/>
            <person name="Zheng C.-J."/>
            <person name="Schuster L."/>
            <person name="Cowan T.M."/>
            <person name="Smanski M.J."/>
            <person name="Chevrette M.G."/>
            <person name="De Carvalho L.P.S."/>
            <person name="Shen B."/>
        </authorList>
    </citation>
    <scope>NUCLEOTIDE SEQUENCE [LARGE SCALE GENOMIC DNA]</scope>
    <source>
        <strain evidence="2 3">NPDC050100</strain>
    </source>
</reference>
<feature type="transmembrane region" description="Helical" evidence="1">
    <location>
        <begin position="49"/>
        <end position="73"/>
    </location>
</feature>
<evidence type="ECO:0000313" key="3">
    <source>
        <dbReference type="Proteomes" id="UP001551675"/>
    </source>
</evidence>